<dbReference type="KEGG" id="mass:CR152_21740"/>
<reference evidence="1" key="1">
    <citation type="submission" date="2017-10" db="EMBL/GenBank/DDBJ databases">
        <title>Massilia psychrophilum sp. nov., a novel purple-pigmented bacterium isolated from Tianshan glacier, Xinjiang Municipality, China.</title>
        <authorList>
            <person name="Wang H."/>
        </authorList>
    </citation>
    <scope>NUCLEOTIDE SEQUENCE [LARGE SCALE GENOMIC DNA]</scope>
    <source>
        <strain evidence="1">B2</strain>
    </source>
</reference>
<sequence length="118" mass="13336">MSDSAIPWLQSIETILQRAIADVTVEYETASLKDRAKVYMVLAKLRERRNTVNNAIIDILQERIQIRPPSADTVTRTKALTDALQLLVFTIEKYDAVLKLLSDLSVLITKTIMEPAHV</sequence>
<protein>
    <submittedName>
        <fullName evidence="1">Uncharacterized protein</fullName>
    </submittedName>
</protein>
<dbReference type="Proteomes" id="UP000229897">
    <property type="component" value="Chromosome"/>
</dbReference>
<name>A0A2D2DPE3_9BURK</name>
<organism evidence="1 2">
    <name type="scientific">Massilia violaceinigra</name>
    <dbReference type="NCBI Taxonomy" id="2045208"/>
    <lineage>
        <taxon>Bacteria</taxon>
        <taxon>Pseudomonadati</taxon>
        <taxon>Pseudomonadota</taxon>
        <taxon>Betaproteobacteria</taxon>
        <taxon>Burkholderiales</taxon>
        <taxon>Oxalobacteraceae</taxon>
        <taxon>Telluria group</taxon>
        <taxon>Massilia</taxon>
    </lineage>
</organism>
<evidence type="ECO:0000313" key="2">
    <source>
        <dbReference type="Proteomes" id="UP000229897"/>
    </source>
</evidence>
<dbReference type="AlphaFoldDB" id="A0A2D2DPE3"/>
<gene>
    <name evidence="1" type="ORF">CR152_21740</name>
</gene>
<dbReference type="OrthoDB" id="8780191at2"/>
<keyword evidence="2" id="KW-1185">Reference proteome</keyword>
<accession>A0A2D2DPE3</accession>
<dbReference type="EMBL" id="CP024608">
    <property type="protein sequence ID" value="ATQ76851.1"/>
    <property type="molecule type" value="Genomic_DNA"/>
</dbReference>
<evidence type="ECO:0000313" key="1">
    <source>
        <dbReference type="EMBL" id="ATQ76851.1"/>
    </source>
</evidence>
<proteinExistence type="predicted"/>
<dbReference type="RefSeq" id="WP_099878463.1">
    <property type="nucleotide sequence ID" value="NZ_CP024608.1"/>
</dbReference>